<dbReference type="RefSeq" id="WP_344208641.1">
    <property type="nucleotide sequence ID" value="NZ_BAAAOS010000002.1"/>
</dbReference>
<sequence>MRCGDAVDPGTDRTALAIRHVAFEDLGILAPLLVDRGYCVRYLDAGVDELSEAAVVGADLLVVLGGPIGVGDAARYPFVGQELRTIAARLAQRKPTLGICLGAQLIAAALGASVTPTGRIEIGYAPITLTQSGRSGALALLGGTPVLHWHGDQFEIPAGTVRMAETPGYPNQAFAGPNVLGLQFHLEADHTQIERWLVGHAHELAVHRIDPRSVRADARAHGPELAVRAGKIFGTWLTQLDRAALHSTTGPEGAHSTSSWR</sequence>
<dbReference type="InterPro" id="IPR029062">
    <property type="entry name" value="Class_I_gatase-like"/>
</dbReference>
<accession>A0ABP4MWP8</accession>
<keyword evidence="3" id="KW-1185">Reference proteome</keyword>
<dbReference type="Proteomes" id="UP001500393">
    <property type="component" value="Unassembled WGS sequence"/>
</dbReference>
<reference evidence="3" key="1">
    <citation type="journal article" date="2019" name="Int. J. Syst. Evol. Microbiol.">
        <title>The Global Catalogue of Microorganisms (GCM) 10K type strain sequencing project: providing services to taxonomists for standard genome sequencing and annotation.</title>
        <authorList>
            <consortium name="The Broad Institute Genomics Platform"/>
            <consortium name="The Broad Institute Genome Sequencing Center for Infectious Disease"/>
            <person name="Wu L."/>
            <person name="Ma J."/>
        </authorList>
    </citation>
    <scope>NUCLEOTIDE SEQUENCE [LARGE SCALE GENOMIC DNA]</scope>
    <source>
        <strain evidence="3">JCM 14969</strain>
    </source>
</reference>
<dbReference type="Gene3D" id="3.40.50.880">
    <property type="match status" value="1"/>
</dbReference>
<proteinExistence type="predicted"/>
<name>A0ABP4MWP8_9ACTN</name>
<evidence type="ECO:0000313" key="2">
    <source>
        <dbReference type="EMBL" id="GAA1551633.1"/>
    </source>
</evidence>
<dbReference type="PANTHER" id="PTHR42695">
    <property type="entry name" value="GLUTAMINE AMIDOTRANSFERASE YLR126C-RELATED"/>
    <property type="match status" value="1"/>
</dbReference>
<evidence type="ECO:0000313" key="3">
    <source>
        <dbReference type="Proteomes" id="UP001500393"/>
    </source>
</evidence>
<dbReference type="CDD" id="cd01741">
    <property type="entry name" value="GATase1_1"/>
    <property type="match status" value="1"/>
</dbReference>
<evidence type="ECO:0000259" key="1">
    <source>
        <dbReference type="Pfam" id="PF00117"/>
    </source>
</evidence>
<keyword evidence="2" id="KW-0315">Glutamine amidotransferase</keyword>
<dbReference type="SUPFAM" id="SSF52317">
    <property type="entry name" value="Class I glutamine amidotransferase-like"/>
    <property type="match status" value="1"/>
</dbReference>
<protein>
    <submittedName>
        <fullName evidence="2">Glutamine amidotransferase</fullName>
    </submittedName>
</protein>
<dbReference type="PROSITE" id="PS51273">
    <property type="entry name" value="GATASE_TYPE_1"/>
    <property type="match status" value="1"/>
</dbReference>
<dbReference type="EMBL" id="BAAAOS010000002">
    <property type="protein sequence ID" value="GAA1551633.1"/>
    <property type="molecule type" value="Genomic_DNA"/>
</dbReference>
<dbReference type="PANTHER" id="PTHR42695:SF5">
    <property type="entry name" value="GLUTAMINE AMIDOTRANSFERASE YLR126C-RELATED"/>
    <property type="match status" value="1"/>
</dbReference>
<feature type="domain" description="Glutamine amidotransferase" evidence="1">
    <location>
        <begin position="47"/>
        <end position="193"/>
    </location>
</feature>
<dbReference type="Pfam" id="PF00117">
    <property type="entry name" value="GATase"/>
    <property type="match status" value="1"/>
</dbReference>
<dbReference type="InterPro" id="IPR044992">
    <property type="entry name" value="ChyE-like"/>
</dbReference>
<dbReference type="NCBIfam" id="NF005458">
    <property type="entry name" value="PRK07053.1"/>
    <property type="match status" value="1"/>
</dbReference>
<comment type="caution">
    <text evidence="2">The sequence shown here is derived from an EMBL/GenBank/DDBJ whole genome shotgun (WGS) entry which is preliminary data.</text>
</comment>
<dbReference type="InterPro" id="IPR017926">
    <property type="entry name" value="GATASE"/>
</dbReference>
<gene>
    <name evidence="2" type="ORF">GCM10009789_01710</name>
</gene>
<organism evidence="2 3">
    <name type="scientific">Kribbella sancticallisti</name>
    <dbReference type="NCBI Taxonomy" id="460087"/>
    <lineage>
        <taxon>Bacteria</taxon>
        <taxon>Bacillati</taxon>
        <taxon>Actinomycetota</taxon>
        <taxon>Actinomycetes</taxon>
        <taxon>Propionibacteriales</taxon>
        <taxon>Kribbellaceae</taxon>
        <taxon>Kribbella</taxon>
    </lineage>
</organism>